<accession>A0AAP0QT53</accession>
<evidence type="ECO:0000256" key="12">
    <source>
        <dbReference type="SAM" id="Phobius"/>
    </source>
</evidence>
<organism evidence="15 16">
    <name type="scientific">Citrus x changshan-huyou</name>
    <dbReference type="NCBI Taxonomy" id="2935761"/>
    <lineage>
        <taxon>Eukaryota</taxon>
        <taxon>Viridiplantae</taxon>
        <taxon>Streptophyta</taxon>
        <taxon>Embryophyta</taxon>
        <taxon>Tracheophyta</taxon>
        <taxon>Spermatophyta</taxon>
        <taxon>Magnoliopsida</taxon>
        <taxon>eudicotyledons</taxon>
        <taxon>Gunneridae</taxon>
        <taxon>Pentapetalae</taxon>
        <taxon>rosids</taxon>
        <taxon>malvids</taxon>
        <taxon>Sapindales</taxon>
        <taxon>Rutaceae</taxon>
        <taxon>Aurantioideae</taxon>
        <taxon>Citrus</taxon>
    </lineage>
</organism>
<evidence type="ECO:0000256" key="11">
    <source>
        <dbReference type="ARBA" id="ARBA00023180"/>
    </source>
</evidence>
<keyword evidence="8 12" id="KW-1133">Transmembrane helix</keyword>
<keyword evidence="10" id="KW-0675">Receptor</keyword>
<keyword evidence="6 13" id="KW-0732">Signal</keyword>
<evidence type="ECO:0000256" key="2">
    <source>
        <dbReference type="ARBA" id="ARBA00009592"/>
    </source>
</evidence>
<dbReference type="InterPro" id="IPR001611">
    <property type="entry name" value="Leu-rich_rpt"/>
</dbReference>
<evidence type="ECO:0000313" key="15">
    <source>
        <dbReference type="EMBL" id="KAK9214351.1"/>
    </source>
</evidence>
<dbReference type="InterPro" id="IPR032675">
    <property type="entry name" value="LRR_dom_sf"/>
</dbReference>
<evidence type="ECO:0000256" key="1">
    <source>
        <dbReference type="ARBA" id="ARBA00004251"/>
    </source>
</evidence>
<keyword evidence="3" id="KW-1003">Cell membrane</keyword>
<keyword evidence="11" id="KW-0325">Glycoprotein</keyword>
<sequence length="1228" mass="135219">MCCFTQQRKTMPKLKLLHIIIIILSCFSSFCQACNQIDQDSLLSLGFNISSPGLNWSSSTDCCLWEGIKCDANGRVSHLWLPWKGLTGTISLSIGNLTHLSHLNLSHNRLSGEFPSSLSSNYIKIIDLSSNHFQGKIPSTIFRLTQNLITFNVSNNSFTGLISWSAWVDSFCSIRHLDLSNNRFTGPVPLGLGSCSRLKTFRAGFNYLTGSLPDDIYTATSLEQLSLSFNHISGSIKNGIVNLTSLRILELYSNSLTGLIPRDIGKLTNLESLVLHNNSLSGSLPSSLKICINLTLLNLRSNFFEGDISVFNFSTLLKLRVLDLGSNLFTGSLPITLNSCKSLTAVNLARNQLEGQISPGIVALKSLSFLSLSNNSLTNITGAIRILMGCKNLKVLIIPLNFMDETMPDNDRLTSANGFKNLQVLGLAKCKLKGQVPSWIGKLKKLQVLDLSFNQLTGSVPRFLGNMSSLFHIDFSNNLISGEFPKEFCRLPALTPEQDKNKANESYLEFSLFKGSNNFIGEYKKIFNFPRAIYLENNSLSGSIPVEIGQLKLLHMLDLSHNNFSGNIPDQISQLTNLERMDLSKNHLSGEIPVSLKRLHFLSAFNVAENNLRGSIPSGGQFDTFPSSSFRGNPDLCGAIVQRSCSVQPRPIVLPDSSEELGYGLIAGAIFGFIIGCTTGILLPLERLKFLEQLSKANLLTSTLQNYQQCHCPPHQPQNSRPLSNKLIGLIPEYDISIRNETIAAAATPVEGKAYENQTIACGKASNVRPVVVSVIYGYPSKALALTGLIPSLAWNHSFCSMRLLDFSYNDFSSQVPPRLGNCSRLKSFQAGYSNLLRSLPDDIYAAASLEEPSLHFNKLSGFISNDIINLTSLLVLELYSKELIGSIPRDIGKLTNLKYLLLYRNNLSGSLPSSMMNCTNLKTLNLMGNLFAGNLSAYNFSMLSQLETIDLYINMFTGSFLLTLTSCRILMGCKNLNVLFLTMNFMNEATPNYDQNKISDGFQNLRAVSLAGCQLTGQVPLWLSKLTKLEVLLLSGNQITGSIPGWFGNLPSLFYFALSQNNISGEFPKELSRLQPLVIEQNKFNRNKPDLPFFLFPNQNSTSHQYNRIFGLRPTIFLANNSLSGRIPAETENNLQGPIPSGGQLHTFPPSSFEGNPEFCSDIANRSSTTEPRTTTNIGLPSKSSNNMDLRNGLIAGTVFGFIIGSVTGIVYPLPKLKLLQLMLNEG</sequence>
<feature type="transmembrane region" description="Helical" evidence="12">
    <location>
        <begin position="1194"/>
        <end position="1215"/>
    </location>
</feature>
<dbReference type="SUPFAM" id="SSF52058">
    <property type="entry name" value="L domain-like"/>
    <property type="match status" value="3"/>
</dbReference>
<dbReference type="Pfam" id="PF00560">
    <property type="entry name" value="LRR_1"/>
    <property type="match status" value="8"/>
</dbReference>
<dbReference type="Pfam" id="PF13855">
    <property type="entry name" value="LRR_8"/>
    <property type="match status" value="1"/>
</dbReference>
<reference evidence="15 16" key="1">
    <citation type="submission" date="2024-05" db="EMBL/GenBank/DDBJ databases">
        <title>Haplotype-resolved chromosome-level genome assembly of Huyou (Citrus changshanensis).</title>
        <authorList>
            <person name="Miao C."/>
            <person name="Chen W."/>
            <person name="Wu Y."/>
            <person name="Wang L."/>
            <person name="Zhao S."/>
            <person name="Grierson D."/>
            <person name="Xu C."/>
            <person name="Chen K."/>
        </authorList>
    </citation>
    <scope>NUCLEOTIDE SEQUENCE [LARGE SCALE GENOMIC DNA]</scope>
    <source>
        <strain evidence="15">01-14</strain>
        <tissue evidence="15">Leaf</tissue>
    </source>
</reference>
<dbReference type="SMART" id="SM00369">
    <property type="entry name" value="LRR_TYP"/>
    <property type="match status" value="11"/>
</dbReference>
<evidence type="ECO:0000313" key="16">
    <source>
        <dbReference type="Proteomes" id="UP001428341"/>
    </source>
</evidence>
<evidence type="ECO:0000259" key="14">
    <source>
        <dbReference type="Pfam" id="PF23598"/>
    </source>
</evidence>
<evidence type="ECO:0000256" key="7">
    <source>
        <dbReference type="ARBA" id="ARBA00022737"/>
    </source>
</evidence>
<keyword evidence="9 12" id="KW-0472">Membrane</keyword>
<dbReference type="PANTHER" id="PTHR48060:SF20">
    <property type="entry name" value="LEUCINE-RICH REPEAT-CONTAINING N-TERMINAL PLANT-TYPE DOMAIN-CONTAINING PROTEIN"/>
    <property type="match status" value="1"/>
</dbReference>
<keyword evidence="5 12" id="KW-0812">Transmembrane</keyword>
<dbReference type="Gene3D" id="3.80.10.10">
    <property type="entry name" value="Ribonuclease Inhibitor"/>
    <property type="match status" value="4"/>
</dbReference>
<dbReference type="InterPro" id="IPR053211">
    <property type="entry name" value="DNA_repair-toleration"/>
</dbReference>
<feature type="signal peptide" evidence="13">
    <location>
        <begin position="1"/>
        <end position="33"/>
    </location>
</feature>
<evidence type="ECO:0000256" key="10">
    <source>
        <dbReference type="ARBA" id="ARBA00023170"/>
    </source>
</evidence>
<evidence type="ECO:0000256" key="4">
    <source>
        <dbReference type="ARBA" id="ARBA00022614"/>
    </source>
</evidence>
<name>A0AAP0QT53_9ROSI</name>
<dbReference type="PANTHER" id="PTHR48060">
    <property type="entry name" value="DNA DAMAGE-REPAIR/TOLERATION PROTEIN DRT100"/>
    <property type="match status" value="1"/>
</dbReference>
<keyword evidence="4" id="KW-0433">Leucine-rich repeat</keyword>
<evidence type="ECO:0000256" key="6">
    <source>
        <dbReference type="ARBA" id="ARBA00022729"/>
    </source>
</evidence>
<dbReference type="InterPro" id="IPR055414">
    <property type="entry name" value="LRR_R13L4/SHOC2-like"/>
</dbReference>
<dbReference type="FunFam" id="3.80.10.10:FF:000041">
    <property type="entry name" value="LRR receptor-like serine/threonine-protein kinase ERECTA"/>
    <property type="match status" value="1"/>
</dbReference>
<feature type="transmembrane region" description="Helical" evidence="12">
    <location>
        <begin position="661"/>
        <end position="685"/>
    </location>
</feature>
<evidence type="ECO:0000256" key="3">
    <source>
        <dbReference type="ARBA" id="ARBA00022475"/>
    </source>
</evidence>
<evidence type="ECO:0000256" key="9">
    <source>
        <dbReference type="ARBA" id="ARBA00023136"/>
    </source>
</evidence>
<proteinExistence type="inferred from homology"/>
<dbReference type="FunFam" id="3.80.10.10:FF:000213">
    <property type="entry name" value="Tyrosine-sulfated glycopeptide receptor 1"/>
    <property type="match status" value="2"/>
</dbReference>
<dbReference type="AlphaFoldDB" id="A0AAP0QT53"/>
<evidence type="ECO:0000256" key="5">
    <source>
        <dbReference type="ARBA" id="ARBA00022692"/>
    </source>
</evidence>
<dbReference type="PRINTS" id="PR00019">
    <property type="entry name" value="LEURICHRPT"/>
</dbReference>
<evidence type="ECO:0000256" key="13">
    <source>
        <dbReference type="SAM" id="SignalP"/>
    </source>
</evidence>
<keyword evidence="7" id="KW-0677">Repeat</keyword>
<dbReference type="Proteomes" id="UP001428341">
    <property type="component" value="Unassembled WGS sequence"/>
</dbReference>
<protein>
    <recommendedName>
        <fullName evidence="14">Disease resistance R13L4/SHOC-2-like LRR domain-containing protein</fullName>
    </recommendedName>
</protein>
<comment type="similarity">
    <text evidence="2">Belongs to the RLP family.</text>
</comment>
<keyword evidence="16" id="KW-1185">Reference proteome</keyword>
<dbReference type="Pfam" id="PF23598">
    <property type="entry name" value="LRR_14"/>
    <property type="match status" value="1"/>
</dbReference>
<feature type="chain" id="PRO_5042968720" description="Disease resistance R13L4/SHOC-2-like LRR domain-containing protein" evidence="13">
    <location>
        <begin position="34"/>
        <end position="1228"/>
    </location>
</feature>
<evidence type="ECO:0000256" key="8">
    <source>
        <dbReference type="ARBA" id="ARBA00022989"/>
    </source>
</evidence>
<dbReference type="FunFam" id="3.80.10.10:FF:000129">
    <property type="entry name" value="Leucine-rich repeat receptor-like kinase"/>
    <property type="match status" value="1"/>
</dbReference>
<comment type="caution">
    <text evidence="15">The sequence shown here is derived from an EMBL/GenBank/DDBJ whole genome shotgun (WGS) entry which is preliminary data.</text>
</comment>
<dbReference type="EMBL" id="JBCGBO010000003">
    <property type="protein sequence ID" value="KAK9214351.1"/>
    <property type="molecule type" value="Genomic_DNA"/>
</dbReference>
<dbReference type="GO" id="GO:0005886">
    <property type="term" value="C:plasma membrane"/>
    <property type="evidence" value="ECO:0007669"/>
    <property type="project" value="UniProtKB-SubCell"/>
</dbReference>
<comment type="subcellular location">
    <subcellularLocation>
        <location evidence="1">Cell membrane</location>
        <topology evidence="1">Single-pass type I membrane protein</topology>
    </subcellularLocation>
</comment>
<feature type="domain" description="Disease resistance R13L4/SHOC-2-like LRR" evidence="14">
    <location>
        <begin position="865"/>
        <end position="1068"/>
    </location>
</feature>
<dbReference type="InterPro" id="IPR003591">
    <property type="entry name" value="Leu-rich_rpt_typical-subtyp"/>
</dbReference>
<dbReference type="PROSITE" id="PS51450">
    <property type="entry name" value="LRR"/>
    <property type="match status" value="1"/>
</dbReference>
<gene>
    <name evidence="15" type="ORF">WN944_006340</name>
</gene>